<dbReference type="PANTHER" id="PTHR30472:SF67">
    <property type="entry name" value="PERMEASE OF ABC TRANSPORTER-RELATED"/>
    <property type="match status" value="1"/>
</dbReference>
<gene>
    <name evidence="9" type="ORF">P8192_02760</name>
</gene>
<dbReference type="InterPro" id="IPR000522">
    <property type="entry name" value="ABC_transptr_permease_BtuC"/>
</dbReference>
<dbReference type="InterPro" id="IPR037294">
    <property type="entry name" value="ABC_BtuC-like"/>
</dbReference>
<evidence type="ECO:0000256" key="3">
    <source>
        <dbReference type="ARBA" id="ARBA00022448"/>
    </source>
</evidence>
<keyword evidence="10" id="KW-1185">Reference proteome</keyword>
<feature type="transmembrane region" description="Helical" evidence="8">
    <location>
        <begin position="168"/>
        <end position="189"/>
    </location>
</feature>
<comment type="subcellular location">
    <subcellularLocation>
        <location evidence="1">Cell membrane</location>
        <topology evidence="1">Multi-pass membrane protein</topology>
    </subcellularLocation>
</comment>
<dbReference type="PANTHER" id="PTHR30472">
    <property type="entry name" value="FERRIC ENTEROBACTIN TRANSPORT SYSTEM PERMEASE PROTEIN"/>
    <property type="match status" value="1"/>
</dbReference>
<dbReference type="EMBL" id="CP121252">
    <property type="protein sequence ID" value="WFP17064.1"/>
    <property type="molecule type" value="Genomic_DNA"/>
</dbReference>
<sequence>MPSDSLGQQRRRITTLAWILALSVALLTATVSALMIGSVPVTPADALRIVVSRMVGPPEDPPWSATIEAIVWEVRLPRVLLAVAVGAGLAVCGTALQAMVRNVLAEPYILGISSGASTGAAAAIVLGWGGGILGDHPLQAMAFLGAVAASLVVYGVARTSGQLTSIRLLLAGVAVGYALNAMTSFLIFAAGDAEGARSVMFWLLGSLALAEWGTPLLLCGIVVVVTVTLLTARGRTLDVLTLGDETAASLGISPHRTRTVLLLLISLTIGLIVAASGSIGFIGLIIPHLARRAVGVNHGRVIPVAALMGALLMVLADLVARTVLAPQELPIGILTAMLGAPLLLILIRRLHAHRS</sequence>
<evidence type="ECO:0000313" key="10">
    <source>
        <dbReference type="Proteomes" id="UP001219037"/>
    </source>
</evidence>
<evidence type="ECO:0000256" key="4">
    <source>
        <dbReference type="ARBA" id="ARBA00022475"/>
    </source>
</evidence>
<dbReference type="Gene3D" id="1.10.3470.10">
    <property type="entry name" value="ABC transporter involved in vitamin B12 uptake, BtuC"/>
    <property type="match status" value="1"/>
</dbReference>
<evidence type="ECO:0000313" key="9">
    <source>
        <dbReference type="EMBL" id="WFP17064.1"/>
    </source>
</evidence>
<organism evidence="9 10">
    <name type="scientific">Citricoccus muralis</name>
    <dbReference type="NCBI Taxonomy" id="169134"/>
    <lineage>
        <taxon>Bacteria</taxon>
        <taxon>Bacillati</taxon>
        <taxon>Actinomycetota</taxon>
        <taxon>Actinomycetes</taxon>
        <taxon>Micrococcales</taxon>
        <taxon>Micrococcaceae</taxon>
        <taxon>Citricoccus</taxon>
    </lineage>
</organism>
<evidence type="ECO:0000256" key="8">
    <source>
        <dbReference type="SAM" id="Phobius"/>
    </source>
</evidence>
<proteinExistence type="inferred from homology"/>
<comment type="similarity">
    <text evidence="2">Belongs to the binding-protein-dependent transport system permease family. FecCD subfamily.</text>
</comment>
<name>A0ABY8H7D8_9MICC</name>
<keyword evidence="6 8" id="KW-1133">Transmembrane helix</keyword>
<feature type="transmembrane region" description="Helical" evidence="8">
    <location>
        <begin position="201"/>
        <end position="230"/>
    </location>
</feature>
<feature type="transmembrane region" description="Helical" evidence="8">
    <location>
        <begin position="260"/>
        <end position="289"/>
    </location>
</feature>
<feature type="transmembrane region" description="Helical" evidence="8">
    <location>
        <begin position="331"/>
        <end position="350"/>
    </location>
</feature>
<feature type="transmembrane region" description="Helical" evidence="8">
    <location>
        <begin position="108"/>
        <end position="132"/>
    </location>
</feature>
<evidence type="ECO:0000256" key="6">
    <source>
        <dbReference type="ARBA" id="ARBA00022989"/>
    </source>
</evidence>
<feature type="transmembrane region" description="Helical" evidence="8">
    <location>
        <begin position="301"/>
        <end position="319"/>
    </location>
</feature>
<keyword evidence="7 8" id="KW-0472">Membrane</keyword>
<dbReference type="RefSeq" id="WP_278158314.1">
    <property type="nucleotide sequence ID" value="NZ_CP121252.1"/>
</dbReference>
<evidence type="ECO:0000256" key="2">
    <source>
        <dbReference type="ARBA" id="ARBA00007935"/>
    </source>
</evidence>
<keyword evidence="5 8" id="KW-0812">Transmembrane</keyword>
<protein>
    <submittedName>
        <fullName evidence="9">Iron ABC transporter permease</fullName>
    </submittedName>
</protein>
<accession>A0ABY8H7D8</accession>
<feature type="transmembrane region" description="Helical" evidence="8">
    <location>
        <begin position="138"/>
        <end position="156"/>
    </location>
</feature>
<keyword evidence="4" id="KW-1003">Cell membrane</keyword>
<dbReference type="Pfam" id="PF01032">
    <property type="entry name" value="FecCD"/>
    <property type="match status" value="1"/>
</dbReference>
<feature type="transmembrane region" description="Helical" evidence="8">
    <location>
        <begin position="79"/>
        <end position="96"/>
    </location>
</feature>
<dbReference type="CDD" id="cd06550">
    <property type="entry name" value="TM_ABC_iron-siderophores_like"/>
    <property type="match status" value="1"/>
</dbReference>
<reference evidence="9 10" key="1">
    <citation type="submission" date="2023-04" db="EMBL/GenBank/DDBJ databases">
        <title>Funneling lignin-derived compounds into biodiesel using alkali-halophilic Citricoccus sp. P2.</title>
        <authorList>
            <person name="Luo C.-B."/>
        </authorList>
    </citation>
    <scope>NUCLEOTIDE SEQUENCE [LARGE SCALE GENOMIC DNA]</scope>
    <source>
        <strain evidence="9 10">P2</strain>
    </source>
</reference>
<dbReference type="SUPFAM" id="SSF81345">
    <property type="entry name" value="ABC transporter involved in vitamin B12 uptake, BtuC"/>
    <property type="match status" value="1"/>
</dbReference>
<dbReference type="Proteomes" id="UP001219037">
    <property type="component" value="Chromosome"/>
</dbReference>
<evidence type="ECO:0000256" key="5">
    <source>
        <dbReference type="ARBA" id="ARBA00022692"/>
    </source>
</evidence>
<evidence type="ECO:0000256" key="7">
    <source>
        <dbReference type="ARBA" id="ARBA00023136"/>
    </source>
</evidence>
<evidence type="ECO:0000256" key="1">
    <source>
        <dbReference type="ARBA" id="ARBA00004651"/>
    </source>
</evidence>
<keyword evidence="3" id="KW-0813">Transport</keyword>